<evidence type="ECO:0000313" key="13">
    <source>
        <dbReference type="Proteomes" id="UP000062519"/>
    </source>
</evidence>
<comment type="subcellular location">
    <subcellularLocation>
        <location evidence="8">Cytoplasm</location>
    </subcellularLocation>
</comment>
<dbReference type="NCBIfam" id="TIGR00487">
    <property type="entry name" value="IF-2"/>
    <property type="match status" value="1"/>
</dbReference>
<evidence type="ECO:0000256" key="4">
    <source>
        <dbReference type="ARBA" id="ARBA00022540"/>
    </source>
</evidence>
<dbReference type="InterPro" id="IPR006847">
    <property type="entry name" value="IF2_N"/>
</dbReference>
<keyword evidence="7 8" id="KW-0342">GTP-binding</keyword>
<feature type="domain" description="Tr-type G" evidence="11">
    <location>
        <begin position="475"/>
        <end position="644"/>
    </location>
</feature>
<feature type="compositionally biased region" description="Basic and acidic residues" evidence="10">
    <location>
        <begin position="212"/>
        <end position="263"/>
    </location>
</feature>
<evidence type="ECO:0000256" key="6">
    <source>
        <dbReference type="ARBA" id="ARBA00022917"/>
    </source>
</evidence>
<evidence type="ECO:0000256" key="10">
    <source>
        <dbReference type="SAM" id="MobiDB-lite"/>
    </source>
</evidence>
<dbReference type="GO" id="GO:0003743">
    <property type="term" value="F:translation initiation factor activity"/>
    <property type="evidence" value="ECO:0007669"/>
    <property type="project" value="UniProtKB-UniRule"/>
</dbReference>
<evidence type="ECO:0000256" key="9">
    <source>
        <dbReference type="RuleBase" id="RU000644"/>
    </source>
</evidence>
<feature type="compositionally biased region" description="Low complexity" evidence="10">
    <location>
        <begin position="302"/>
        <end position="330"/>
    </location>
</feature>
<dbReference type="InterPro" id="IPR053905">
    <property type="entry name" value="EF-G-like_DII"/>
</dbReference>
<protein>
    <recommendedName>
        <fullName evidence="2 8">Translation initiation factor IF-2</fullName>
    </recommendedName>
</protein>
<evidence type="ECO:0000256" key="7">
    <source>
        <dbReference type="ARBA" id="ARBA00023134"/>
    </source>
</evidence>
<dbReference type="Pfam" id="PF08364">
    <property type="entry name" value="IF2_assoc"/>
    <property type="match status" value="1"/>
</dbReference>
<dbReference type="GO" id="GO:0005829">
    <property type="term" value="C:cytosol"/>
    <property type="evidence" value="ECO:0007669"/>
    <property type="project" value="TreeGrafter"/>
</dbReference>
<dbReference type="PANTHER" id="PTHR43381">
    <property type="entry name" value="TRANSLATION INITIATION FACTOR IF-2-RELATED"/>
    <property type="match status" value="1"/>
</dbReference>
<accession>A0A1B4FEW7</accession>
<dbReference type="Pfam" id="PF04760">
    <property type="entry name" value="IF2_N"/>
    <property type="match status" value="2"/>
</dbReference>
<dbReference type="RefSeq" id="WP_059597783.1">
    <property type="nucleotide sequence ID" value="NZ_CP013386.1"/>
</dbReference>
<dbReference type="PANTHER" id="PTHR43381:SF5">
    <property type="entry name" value="TR-TYPE G DOMAIN-CONTAINING PROTEIN"/>
    <property type="match status" value="1"/>
</dbReference>
<dbReference type="GO" id="GO:0003924">
    <property type="term" value="F:GTPase activity"/>
    <property type="evidence" value="ECO:0007669"/>
    <property type="project" value="UniProtKB-UniRule"/>
</dbReference>
<keyword evidence="13" id="KW-1185">Reference proteome</keyword>
<dbReference type="Gene3D" id="2.40.30.10">
    <property type="entry name" value="Translation factors"/>
    <property type="match status" value="2"/>
</dbReference>
<dbReference type="Gene3D" id="3.40.50.10050">
    <property type="entry name" value="Translation initiation factor IF- 2, domain 3"/>
    <property type="match status" value="1"/>
</dbReference>
<evidence type="ECO:0000256" key="3">
    <source>
        <dbReference type="ARBA" id="ARBA00022490"/>
    </source>
</evidence>
<dbReference type="InterPro" id="IPR000178">
    <property type="entry name" value="TF_IF2_bacterial-like"/>
</dbReference>
<feature type="compositionally biased region" description="Low complexity" evidence="10">
    <location>
        <begin position="178"/>
        <end position="194"/>
    </location>
</feature>
<dbReference type="InterPro" id="IPR015760">
    <property type="entry name" value="TIF_IF2"/>
</dbReference>
<dbReference type="NCBIfam" id="TIGR00231">
    <property type="entry name" value="small_GTP"/>
    <property type="match status" value="1"/>
</dbReference>
<feature type="binding site" evidence="8">
    <location>
        <begin position="484"/>
        <end position="491"/>
    </location>
    <ligand>
        <name>GTP</name>
        <dbReference type="ChEBI" id="CHEBI:37565"/>
    </ligand>
</feature>
<dbReference type="PROSITE" id="PS01176">
    <property type="entry name" value="IF2"/>
    <property type="match status" value="1"/>
</dbReference>
<dbReference type="EMBL" id="CP013386">
    <property type="protein sequence ID" value="AOJ02082.1"/>
    <property type="molecule type" value="Genomic_DNA"/>
</dbReference>
<keyword evidence="5 8" id="KW-0547">Nucleotide-binding</keyword>
<feature type="binding site" evidence="8">
    <location>
        <begin position="584"/>
        <end position="587"/>
    </location>
    <ligand>
        <name>GTP</name>
        <dbReference type="ChEBI" id="CHEBI:37565"/>
    </ligand>
</feature>
<dbReference type="FunFam" id="3.40.50.10050:FF:000001">
    <property type="entry name" value="Translation initiation factor IF-2"/>
    <property type="match status" value="1"/>
</dbReference>
<feature type="compositionally biased region" description="Basic and acidic residues" evidence="10">
    <location>
        <begin position="49"/>
        <end position="63"/>
    </location>
</feature>
<dbReference type="HAMAP" id="MF_00100_B">
    <property type="entry name" value="IF_2_B"/>
    <property type="match status" value="1"/>
</dbReference>
<dbReference type="InterPro" id="IPR009061">
    <property type="entry name" value="DNA-bd_dom_put_sf"/>
</dbReference>
<feature type="compositionally biased region" description="Low complexity" evidence="10">
    <location>
        <begin position="284"/>
        <end position="294"/>
    </location>
</feature>
<reference evidence="12 13" key="1">
    <citation type="submission" date="2015-12" db="EMBL/GenBank/DDBJ databases">
        <title>Diversity of Burkholderia near neighbor genomes.</title>
        <authorList>
            <person name="Sahl J."/>
            <person name="Wagner D."/>
            <person name="Keim P."/>
        </authorList>
    </citation>
    <scope>NUCLEOTIDE SEQUENCE [LARGE SCALE GENOMIC DNA]</scope>
    <source>
        <strain evidence="12 13">BDU6</strain>
    </source>
</reference>
<dbReference type="KEGG" id="buu:WS70_09820"/>
<name>A0A1B4FEW7_9BURK</name>
<comment type="similarity">
    <text evidence="1 8 9">Belongs to the TRAFAC class translation factor GTPase superfamily. Classic translation factor GTPase family. IF-2 subfamily.</text>
</comment>
<evidence type="ECO:0000256" key="2">
    <source>
        <dbReference type="ARBA" id="ARBA00020675"/>
    </source>
</evidence>
<dbReference type="Pfam" id="PF00009">
    <property type="entry name" value="GTP_EFTU"/>
    <property type="match status" value="1"/>
</dbReference>
<dbReference type="InterPro" id="IPR009000">
    <property type="entry name" value="Transl_B-barrel_sf"/>
</dbReference>
<dbReference type="SUPFAM" id="SSF46955">
    <property type="entry name" value="Putative DNA-binding domain"/>
    <property type="match status" value="1"/>
</dbReference>
<keyword evidence="3 8" id="KW-0963">Cytoplasm</keyword>
<gene>
    <name evidence="8" type="primary">infB</name>
    <name evidence="12" type="ORF">WS70_09820</name>
</gene>
<dbReference type="InterPro" id="IPR036925">
    <property type="entry name" value="TIF_IF2_dom3_sf"/>
</dbReference>
<dbReference type="SUPFAM" id="SSF52156">
    <property type="entry name" value="Initiation factor IF2/eIF5b, domain 3"/>
    <property type="match status" value="1"/>
</dbReference>
<dbReference type="Gene3D" id="3.40.50.300">
    <property type="entry name" value="P-loop containing nucleotide triphosphate hydrolases"/>
    <property type="match status" value="1"/>
</dbReference>
<feature type="compositionally biased region" description="Low complexity" evidence="10">
    <location>
        <begin position="201"/>
        <end position="211"/>
    </location>
</feature>
<feature type="binding site" evidence="8">
    <location>
        <begin position="530"/>
        <end position="534"/>
    </location>
    <ligand>
        <name>GTP</name>
        <dbReference type="ChEBI" id="CHEBI:37565"/>
    </ligand>
</feature>
<dbReference type="CDD" id="cd03702">
    <property type="entry name" value="IF2_mtIF2_II"/>
    <property type="match status" value="1"/>
</dbReference>
<dbReference type="PROSITE" id="PS51722">
    <property type="entry name" value="G_TR_2"/>
    <property type="match status" value="1"/>
</dbReference>
<evidence type="ECO:0000256" key="1">
    <source>
        <dbReference type="ARBA" id="ARBA00007733"/>
    </source>
</evidence>
<dbReference type="FunFam" id="3.40.50.300:FF:000019">
    <property type="entry name" value="Translation initiation factor IF-2"/>
    <property type="match status" value="1"/>
</dbReference>
<dbReference type="InterPro" id="IPR023115">
    <property type="entry name" value="TIF_IF2_dom3"/>
</dbReference>
<dbReference type="SUPFAM" id="SSF50447">
    <property type="entry name" value="Translation proteins"/>
    <property type="match status" value="2"/>
</dbReference>
<keyword evidence="4 8" id="KW-0396">Initiation factor</keyword>
<comment type="function">
    <text evidence="8 9">One of the essential components for the initiation of protein synthesis. Protects formylmethionyl-tRNA from spontaneous hydrolysis and promotes its binding to the 30S ribosomal subunits. Also involved in the hydrolysis of GTP during the formation of the 70S ribosomal complex.</text>
</comment>
<dbReference type="Pfam" id="PF22042">
    <property type="entry name" value="EF-G_D2"/>
    <property type="match status" value="1"/>
</dbReference>
<dbReference type="InterPro" id="IPR027417">
    <property type="entry name" value="P-loop_NTPase"/>
</dbReference>
<dbReference type="InterPro" id="IPR000795">
    <property type="entry name" value="T_Tr_GTP-bd_dom"/>
</dbReference>
<dbReference type="CDD" id="cd03692">
    <property type="entry name" value="mtIF2_IVc"/>
    <property type="match status" value="1"/>
</dbReference>
<keyword evidence="6 8" id="KW-0648">Protein biosynthesis</keyword>
<dbReference type="SUPFAM" id="SSF52540">
    <property type="entry name" value="P-loop containing nucleoside triphosphate hydrolases"/>
    <property type="match status" value="1"/>
</dbReference>
<dbReference type="InterPro" id="IPR005225">
    <property type="entry name" value="Small_GTP-bd"/>
</dbReference>
<feature type="compositionally biased region" description="Basic and acidic residues" evidence="10">
    <location>
        <begin position="120"/>
        <end position="177"/>
    </location>
</feature>
<dbReference type="GO" id="GO:0005525">
    <property type="term" value="F:GTP binding"/>
    <property type="evidence" value="ECO:0007669"/>
    <property type="project" value="UniProtKB-KW"/>
</dbReference>
<organism evidence="12 13">
    <name type="scientific">Burkholderia mayonis</name>
    <dbReference type="NCBI Taxonomy" id="1385591"/>
    <lineage>
        <taxon>Bacteria</taxon>
        <taxon>Pseudomonadati</taxon>
        <taxon>Pseudomonadota</taxon>
        <taxon>Betaproteobacteria</taxon>
        <taxon>Burkholderiales</taxon>
        <taxon>Burkholderiaceae</taxon>
        <taxon>Burkholderia</taxon>
        <taxon>pseudomallei group</taxon>
    </lineage>
</organism>
<dbReference type="FunFam" id="2.40.30.10:FF:000007">
    <property type="entry name" value="Translation initiation factor IF-2"/>
    <property type="match status" value="1"/>
</dbReference>
<proteinExistence type="inferred from homology"/>
<feature type="compositionally biased region" description="Gly residues" evidence="10">
    <location>
        <begin position="359"/>
        <end position="372"/>
    </location>
</feature>
<dbReference type="FunFam" id="2.40.30.10:FF:000008">
    <property type="entry name" value="Translation initiation factor IF-2"/>
    <property type="match status" value="1"/>
</dbReference>
<dbReference type="InterPro" id="IPR044145">
    <property type="entry name" value="IF2_II"/>
</dbReference>
<evidence type="ECO:0000256" key="5">
    <source>
        <dbReference type="ARBA" id="ARBA00022741"/>
    </source>
</evidence>
<dbReference type="Proteomes" id="UP000062519">
    <property type="component" value="Chromosome 1"/>
</dbReference>
<dbReference type="AlphaFoldDB" id="A0A1B4FEW7"/>
<feature type="region of interest" description="G-domain" evidence="8">
    <location>
        <begin position="478"/>
        <end position="626"/>
    </location>
</feature>
<feature type="region of interest" description="Disordered" evidence="10">
    <location>
        <begin position="49"/>
        <end position="387"/>
    </location>
</feature>
<sequence length="975" mass="104705">MASNNVAQFAAELKMPAGVLLEQLQAAGVQKASEDDALSETDKARLLDHLRKSHGAADGDKRKITLTRRHTSEIKQADATGKARTIQVEVRKKRTFVKRDDVSETGADQAQAQADEQADAELKRREEEARREAELLEKQAQELRERQERLEREEAERRAREEAAEAERRRAEEDAAAKRATAAAQAEAVQQAAAAREEAQRAQTQTEQSAQEEARAAAERAAQREAAKKAEDAAREAADKARAEQEEIRKRREAAEAEARAIREMMNTPRRAQVKAVEPPKPAEQPAAKAAEAKGTLHKPAKPAGEAAAARPASKKPAGAAPAPAAAPAGDRAKKPGTGKSGWQDDAAKRRGIKTRGDSSGGVDRGWRGGPKGRGKHQDSASSFQAPTEPIVREVHVPETISVADLAHKMAVKASEVIKVMMKLGQMVTINQVLDQETAMIVVEELGHRAVAAKLDDPEALLVEGETGSDAEQLPRPPVVTVMGHVDHGKTSLLDYIRRAKVAAGEAGGITQHIGAYHVETPRGVVTFLDTPGHEAFTAMRARGAKATDIVILVVAADDGVMPQTKEAISHAKAGGVPIVVAINKIDKPEANPDRVKQELVAEGVVPEEYGGDSPFVPVSAKTGVGIDDLLENVLLQAEVLELKAPVDAPAKGIVIEAKLDKGKGPVATVLVQSGTLNRGDVVLAGSAYGRVRAMLDENGKPTKEAGPSIPVEIQGLSEVPGAGEEVIVLPDERKAREIALFRQGKFRDVKLAKQQAAKLESMLEQMGEGEVQNLPLIIKADVQGSQEALVQSLLKLSTDEVRVQIVHSAVGGISESDVNLATASKAVIIGFNTRADAQARKLAESNGIDIRYYNIIYDAVDEVKAAMSGMLAPEKREVVTGMVEVRQVFKVPKVGAVAGCMVTDGVVKRTSSVRVLRNNVVIFTGELDSLKRFKDDVKEVKQGFECGMSIKNFNDIVEGDQFEVFEVTEVARTL</sequence>
<evidence type="ECO:0000259" key="11">
    <source>
        <dbReference type="PROSITE" id="PS51722"/>
    </source>
</evidence>
<evidence type="ECO:0000256" key="8">
    <source>
        <dbReference type="HAMAP-Rule" id="MF_00100"/>
    </source>
</evidence>
<dbReference type="Pfam" id="PF11987">
    <property type="entry name" value="IF-2"/>
    <property type="match status" value="1"/>
</dbReference>
<dbReference type="InterPro" id="IPR013575">
    <property type="entry name" value="IF2_assoc_dom_bac"/>
</dbReference>
<evidence type="ECO:0000313" key="12">
    <source>
        <dbReference type="EMBL" id="AOJ02082.1"/>
    </source>
</evidence>
<dbReference type="Gene3D" id="3.30.56.50">
    <property type="entry name" value="Putative DNA-binding domain, N-terminal subdomain of bacterial translation initiation factor IF2"/>
    <property type="match status" value="1"/>
</dbReference>
<dbReference type="CDD" id="cd01887">
    <property type="entry name" value="IF2_eIF5B"/>
    <property type="match status" value="1"/>
</dbReference>